<dbReference type="AlphaFoldDB" id="F9X1F0"/>
<dbReference type="Proteomes" id="UP000008062">
    <property type="component" value="Chromosome 1"/>
</dbReference>
<dbReference type="EMBL" id="CM001196">
    <property type="protein sequence ID" value="EGP92065.1"/>
    <property type="molecule type" value="Genomic_DNA"/>
</dbReference>
<gene>
    <name evidence="1" type="ORF">MYCGRDRAFT_102788</name>
</gene>
<organism evidence="1 2">
    <name type="scientific">Zymoseptoria tritici (strain CBS 115943 / IPO323)</name>
    <name type="common">Speckled leaf blotch fungus</name>
    <name type="synonym">Septoria tritici</name>
    <dbReference type="NCBI Taxonomy" id="336722"/>
    <lineage>
        <taxon>Eukaryota</taxon>
        <taxon>Fungi</taxon>
        <taxon>Dikarya</taxon>
        <taxon>Ascomycota</taxon>
        <taxon>Pezizomycotina</taxon>
        <taxon>Dothideomycetes</taxon>
        <taxon>Dothideomycetidae</taxon>
        <taxon>Mycosphaerellales</taxon>
        <taxon>Mycosphaerellaceae</taxon>
        <taxon>Zymoseptoria</taxon>
    </lineage>
</organism>
<keyword evidence="2" id="KW-1185">Reference proteome</keyword>
<protein>
    <submittedName>
        <fullName evidence="1">Uncharacterized protein</fullName>
    </submittedName>
</protein>
<evidence type="ECO:0000313" key="1">
    <source>
        <dbReference type="EMBL" id="EGP92065.1"/>
    </source>
</evidence>
<sequence length="79" mass="8866">MGAQGGVEYSEDVPDNKFSVWCFGHKRIPRTKGTTTYAIAPNRVRIGYLFYNKAGSRTPFEDLGTSSCMSCHLSWRRTG</sequence>
<reference evidence="1 2" key="1">
    <citation type="journal article" date="2011" name="PLoS Genet.">
        <title>Finished genome of the fungal wheat pathogen Mycosphaerella graminicola reveals dispensome structure, chromosome plasticity, and stealth pathogenesis.</title>
        <authorList>
            <person name="Goodwin S.B."/>
            <person name="Ben M'barek S."/>
            <person name="Dhillon B."/>
            <person name="Wittenberg A.H.J."/>
            <person name="Crane C.F."/>
            <person name="Hane J.K."/>
            <person name="Foster A.J."/>
            <person name="Van der Lee T.A.J."/>
            <person name="Grimwood J."/>
            <person name="Aerts A."/>
            <person name="Antoniw J."/>
            <person name="Bailey A."/>
            <person name="Bluhm B."/>
            <person name="Bowler J."/>
            <person name="Bristow J."/>
            <person name="van der Burgt A."/>
            <person name="Canto-Canche B."/>
            <person name="Churchill A.C.L."/>
            <person name="Conde-Ferraez L."/>
            <person name="Cools H.J."/>
            <person name="Coutinho P.M."/>
            <person name="Csukai M."/>
            <person name="Dehal P."/>
            <person name="De Wit P."/>
            <person name="Donzelli B."/>
            <person name="van de Geest H.C."/>
            <person name="van Ham R.C.H.J."/>
            <person name="Hammond-Kosack K.E."/>
            <person name="Henrissat B."/>
            <person name="Kilian A."/>
            <person name="Kobayashi A.K."/>
            <person name="Koopmann E."/>
            <person name="Kourmpetis Y."/>
            <person name="Kuzniar A."/>
            <person name="Lindquist E."/>
            <person name="Lombard V."/>
            <person name="Maliepaard C."/>
            <person name="Martins N."/>
            <person name="Mehrabi R."/>
            <person name="Nap J.P.H."/>
            <person name="Ponomarenko A."/>
            <person name="Rudd J.J."/>
            <person name="Salamov A."/>
            <person name="Schmutz J."/>
            <person name="Schouten H.J."/>
            <person name="Shapiro H."/>
            <person name="Stergiopoulos I."/>
            <person name="Torriani S.F.F."/>
            <person name="Tu H."/>
            <person name="de Vries R.P."/>
            <person name="Waalwijk C."/>
            <person name="Ware S.B."/>
            <person name="Wiebenga A."/>
            <person name="Zwiers L.-H."/>
            <person name="Oliver R.P."/>
            <person name="Grigoriev I.V."/>
            <person name="Kema G.H.J."/>
        </authorList>
    </citation>
    <scope>NUCLEOTIDE SEQUENCE [LARGE SCALE GENOMIC DNA]</scope>
    <source>
        <strain evidence="2">CBS 115943 / IPO323</strain>
    </source>
</reference>
<dbReference type="RefSeq" id="XP_003857089.1">
    <property type="nucleotide sequence ID" value="XM_003857041.1"/>
</dbReference>
<accession>F9X1F0</accession>
<name>F9X1F0_ZYMTI</name>
<proteinExistence type="predicted"/>
<dbReference type="VEuPathDB" id="FungiDB:ZTRI_1.1586"/>
<dbReference type="KEGG" id="ztr:MYCGRDRAFT_102788"/>
<dbReference type="GeneID" id="13395384"/>
<evidence type="ECO:0000313" key="2">
    <source>
        <dbReference type="Proteomes" id="UP000008062"/>
    </source>
</evidence>
<dbReference type="HOGENOM" id="CLU_2607869_0_0_1"/>
<dbReference type="InParanoid" id="F9X1F0"/>